<sequence>MVSADRQVQQSGARTVATASRDFEECRALSWGSAVLAWTYQSLCLEAQQRVTDIAGWLDCSSRVETNTSPGSCSIGYPSTGYGSMRVYDDPAMQGLCPDWFCEEVKWSTWLSAVPIVCFNIFWFHHVDRVKQQFNGKQPVPGTPVNLDRYLTTTDRGEDVWWPKRLQ</sequence>
<accession>A0A445B6A1</accession>
<proteinExistence type="predicted"/>
<keyword evidence="2" id="KW-1185">Reference proteome</keyword>
<evidence type="ECO:0000313" key="1">
    <source>
        <dbReference type="EMBL" id="RYR34156.1"/>
    </source>
</evidence>
<gene>
    <name evidence="1" type="ORF">Ahy_A10g048888</name>
</gene>
<dbReference type="Proteomes" id="UP000289738">
    <property type="component" value="Chromosome A10"/>
</dbReference>
<protein>
    <submittedName>
        <fullName evidence="1">Uncharacterized protein</fullName>
    </submittedName>
</protein>
<dbReference type="EMBL" id="SDMP01000010">
    <property type="protein sequence ID" value="RYR34156.1"/>
    <property type="molecule type" value="Genomic_DNA"/>
</dbReference>
<dbReference type="AlphaFoldDB" id="A0A445B6A1"/>
<name>A0A445B6A1_ARAHY</name>
<organism evidence="1 2">
    <name type="scientific">Arachis hypogaea</name>
    <name type="common">Peanut</name>
    <dbReference type="NCBI Taxonomy" id="3818"/>
    <lineage>
        <taxon>Eukaryota</taxon>
        <taxon>Viridiplantae</taxon>
        <taxon>Streptophyta</taxon>
        <taxon>Embryophyta</taxon>
        <taxon>Tracheophyta</taxon>
        <taxon>Spermatophyta</taxon>
        <taxon>Magnoliopsida</taxon>
        <taxon>eudicotyledons</taxon>
        <taxon>Gunneridae</taxon>
        <taxon>Pentapetalae</taxon>
        <taxon>rosids</taxon>
        <taxon>fabids</taxon>
        <taxon>Fabales</taxon>
        <taxon>Fabaceae</taxon>
        <taxon>Papilionoideae</taxon>
        <taxon>50 kb inversion clade</taxon>
        <taxon>dalbergioids sensu lato</taxon>
        <taxon>Dalbergieae</taxon>
        <taxon>Pterocarpus clade</taxon>
        <taxon>Arachis</taxon>
    </lineage>
</organism>
<reference evidence="1 2" key="1">
    <citation type="submission" date="2019-01" db="EMBL/GenBank/DDBJ databases">
        <title>Sequencing of cultivated peanut Arachis hypogaea provides insights into genome evolution and oil improvement.</title>
        <authorList>
            <person name="Chen X."/>
        </authorList>
    </citation>
    <scope>NUCLEOTIDE SEQUENCE [LARGE SCALE GENOMIC DNA]</scope>
    <source>
        <strain evidence="2">cv. Fuhuasheng</strain>
        <tissue evidence="1">Leaves</tissue>
    </source>
</reference>
<comment type="caution">
    <text evidence="1">The sequence shown here is derived from an EMBL/GenBank/DDBJ whole genome shotgun (WGS) entry which is preliminary data.</text>
</comment>
<evidence type="ECO:0000313" key="2">
    <source>
        <dbReference type="Proteomes" id="UP000289738"/>
    </source>
</evidence>